<dbReference type="EMBL" id="JBICCN010000373">
    <property type="protein sequence ID" value="KAL3072586.1"/>
    <property type="molecule type" value="Genomic_DNA"/>
</dbReference>
<organism evidence="2 3">
    <name type="scientific">Heterodera schachtii</name>
    <name type="common">Sugarbeet cyst nematode worm</name>
    <name type="synonym">Tylenchus schachtii</name>
    <dbReference type="NCBI Taxonomy" id="97005"/>
    <lineage>
        <taxon>Eukaryota</taxon>
        <taxon>Metazoa</taxon>
        <taxon>Ecdysozoa</taxon>
        <taxon>Nematoda</taxon>
        <taxon>Chromadorea</taxon>
        <taxon>Rhabditida</taxon>
        <taxon>Tylenchina</taxon>
        <taxon>Tylenchomorpha</taxon>
        <taxon>Tylenchoidea</taxon>
        <taxon>Heteroderidae</taxon>
        <taxon>Heteroderinae</taxon>
        <taxon>Heterodera</taxon>
    </lineage>
</organism>
<feature type="domain" description="Plexin cytoplasmic RasGAP" evidence="1">
    <location>
        <begin position="18"/>
        <end position="100"/>
    </location>
</feature>
<name>A0ABD2I0J8_HETSC</name>
<proteinExistence type="predicted"/>
<evidence type="ECO:0000313" key="2">
    <source>
        <dbReference type="EMBL" id="KAL3072586.1"/>
    </source>
</evidence>
<keyword evidence="3" id="KW-1185">Reference proteome</keyword>
<dbReference type="Proteomes" id="UP001620645">
    <property type="component" value="Unassembled WGS sequence"/>
</dbReference>
<dbReference type="Pfam" id="PF08337">
    <property type="entry name" value="Plexin_cytopl"/>
    <property type="match status" value="1"/>
</dbReference>
<dbReference type="AlphaFoldDB" id="A0ABD2I0J8"/>
<evidence type="ECO:0000313" key="3">
    <source>
        <dbReference type="Proteomes" id="UP001620645"/>
    </source>
</evidence>
<dbReference type="Gene3D" id="1.10.506.10">
    <property type="entry name" value="GTPase Activation - p120gap, domain 1"/>
    <property type="match status" value="1"/>
</dbReference>
<comment type="caution">
    <text evidence="2">The sequence shown here is derived from an EMBL/GenBank/DDBJ whole genome shotgun (WGS) entry which is preliminary data.</text>
</comment>
<evidence type="ECO:0000259" key="1">
    <source>
        <dbReference type="Pfam" id="PF08337"/>
    </source>
</evidence>
<gene>
    <name evidence="2" type="ORF">niasHS_017560</name>
</gene>
<dbReference type="InterPro" id="IPR008936">
    <property type="entry name" value="Rho_GTPase_activation_prot"/>
</dbReference>
<sequence>MFCTRVEDQLFGVALLAQFLHCPDLLFDVPPHPASLAGSLAVVGQTLVEAFSRADLDLSSASPSSRLLFARDIARFRPRAEELFRWIAAQPPISAQHFFDYVSAPFQRCPLMA</sequence>
<dbReference type="InterPro" id="IPR013548">
    <property type="entry name" value="Plexin_cytoplasmic_RasGAP_dom"/>
</dbReference>
<accession>A0ABD2I0J8</accession>
<protein>
    <recommendedName>
        <fullName evidence="1">Plexin cytoplasmic RasGAP domain-containing protein</fullName>
    </recommendedName>
</protein>
<reference evidence="2 3" key="1">
    <citation type="submission" date="2024-10" db="EMBL/GenBank/DDBJ databases">
        <authorList>
            <person name="Kim D."/>
        </authorList>
    </citation>
    <scope>NUCLEOTIDE SEQUENCE [LARGE SCALE GENOMIC DNA]</scope>
    <source>
        <strain evidence="2">Taebaek</strain>
    </source>
</reference>